<organism evidence="1 2">
    <name type="scientific">Candidatus Gottesmanbacteria bacterium GW2011_GWA1_43_11</name>
    <dbReference type="NCBI Taxonomy" id="1618436"/>
    <lineage>
        <taxon>Bacteria</taxon>
        <taxon>Candidatus Gottesmaniibacteriota</taxon>
    </lineage>
</organism>
<dbReference type="Pfam" id="PF04308">
    <property type="entry name" value="RNaseH_like"/>
    <property type="match status" value="1"/>
</dbReference>
<dbReference type="EMBL" id="LCFB01000002">
    <property type="protein sequence ID" value="KKS86144.1"/>
    <property type="molecule type" value="Genomic_DNA"/>
</dbReference>
<dbReference type="AlphaFoldDB" id="A0A0G1CKX1"/>
<accession>A0A0G1CKX1</accession>
<gene>
    <name evidence="1" type="ORF">UV59_C0002G0019</name>
</gene>
<name>A0A0G1CKX1_9BACT</name>
<dbReference type="PANTHER" id="PTHR39961">
    <property type="entry name" value="HYPOTHETICAL CYTOSOLIC PROTEIN"/>
    <property type="match status" value="1"/>
</dbReference>
<dbReference type="STRING" id="1618436.UV59_C0002G0019"/>
<dbReference type="InterPro" id="IPR007405">
    <property type="entry name" value="Phage_KVP40_Orf299"/>
</dbReference>
<comment type="caution">
    <text evidence="1">The sequence shown here is derived from an EMBL/GenBank/DDBJ whole genome shotgun (WGS) entry which is preliminary data.</text>
</comment>
<evidence type="ECO:0000313" key="2">
    <source>
        <dbReference type="Proteomes" id="UP000034543"/>
    </source>
</evidence>
<evidence type="ECO:0000313" key="1">
    <source>
        <dbReference type="EMBL" id="KKS86144.1"/>
    </source>
</evidence>
<reference evidence="1 2" key="1">
    <citation type="journal article" date="2015" name="Nature">
        <title>rRNA introns, odd ribosomes, and small enigmatic genomes across a large radiation of phyla.</title>
        <authorList>
            <person name="Brown C.T."/>
            <person name="Hug L.A."/>
            <person name="Thomas B.C."/>
            <person name="Sharon I."/>
            <person name="Castelle C.J."/>
            <person name="Singh A."/>
            <person name="Wilkins M.J."/>
            <person name="Williams K.H."/>
            <person name="Banfield J.F."/>
        </authorList>
    </citation>
    <scope>NUCLEOTIDE SEQUENCE [LARGE SCALE GENOMIC DNA]</scope>
</reference>
<evidence type="ECO:0008006" key="3">
    <source>
        <dbReference type="Google" id="ProtNLM"/>
    </source>
</evidence>
<dbReference type="Proteomes" id="UP000034543">
    <property type="component" value="Unassembled WGS sequence"/>
</dbReference>
<protein>
    <recommendedName>
        <fullName evidence="3">DUF458 domain-containing protein</fullName>
    </recommendedName>
</protein>
<sequence length="172" mass="19374">MALRGTIIIPMSQTNGYFHSQTYGTCTPEQMRRAVLNYLKADSDHSYRLVIGTDSQAKNGNGTDFVVALIIHRIGCGGIYFWKRIEETRRYLLKQRMFQEAIFSLAAAEEFLQLFKTDGISKFDLEIHVDIGKVGDTRDLIAEIVGMVRSSGFMVKTKPDSFAASKVADRHT</sequence>
<dbReference type="PANTHER" id="PTHR39961:SF1">
    <property type="entry name" value="DUF458 DOMAIN-CONTAINING PROTEIN"/>
    <property type="match status" value="1"/>
</dbReference>
<proteinExistence type="predicted"/>